<dbReference type="GeneID" id="27693117"/>
<dbReference type="SUPFAM" id="SSF81383">
    <property type="entry name" value="F-box domain"/>
    <property type="match status" value="1"/>
</dbReference>
<dbReference type="RefSeq" id="XP_016625197.1">
    <property type="nucleotide sequence ID" value="XM_016757948.1"/>
</dbReference>
<evidence type="ECO:0000313" key="2">
    <source>
        <dbReference type="EMBL" id="KIW98528.1"/>
    </source>
</evidence>
<evidence type="ECO:0000259" key="1">
    <source>
        <dbReference type="Pfam" id="PF00646"/>
    </source>
</evidence>
<proteinExistence type="predicted"/>
<dbReference type="AlphaFoldDB" id="A0A0D2HYM5"/>
<protein>
    <recommendedName>
        <fullName evidence="1">F-box domain-containing protein</fullName>
    </recommendedName>
</protein>
<dbReference type="Proteomes" id="UP000053789">
    <property type="component" value="Unassembled WGS sequence"/>
</dbReference>
<name>A0A0D2HYM5_CLAB1</name>
<accession>A0A0D2HYM5</accession>
<gene>
    <name evidence="2" type="ORF">Z519_00189</name>
</gene>
<sequence>MAQAAFSVGFSLLARLKRRCAPPDPSTAPRVIRRYAKFTVSLRILNGRARSRRQIRGQNASSIPMLRLWNLPTDLQLEIMDHLNKPSRIALGLTSK</sequence>
<organism evidence="2 3">
    <name type="scientific">Cladophialophora bantiana (strain ATCC 10958 / CBS 173.52 / CDC B-1940 / NIH 8579)</name>
    <name type="common">Xylohypha bantiana</name>
    <dbReference type="NCBI Taxonomy" id="1442370"/>
    <lineage>
        <taxon>Eukaryota</taxon>
        <taxon>Fungi</taxon>
        <taxon>Dikarya</taxon>
        <taxon>Ascomycota</taxon>
        <taxon>Pezizomycotina</taxon>
        <taxon>Eurotiomycetes</taxon>
        <taxon>Chaetothyriomycetidae</taxon>
        <taxon>Chaetothyriales</taxon>
        <taxon>Herpotrichiellaceae</taxon>
        <taxon>Cladophialophora</taxon>
    </lineage>
</organism>
<dbReference type="EMBL" id="KN846980">
    <property type="protein sequence ID" value="KIW98528.1"/>
    <property type="molecule type" value="Genomic_DNA"/>
</dbReference>
<dbReference type="InterPro" id="IPR036047">
    <property type="entry name" value="F-box-like_dom_sf"/>
</dbReference>
<evidence type="ECO:0000313" key="3">
    <source>
        <dbReference type="Proteomes" id="UP000053789"/>
    </source>
</evidence>
<dbReference type="OrthoDB" id="4150768at2759"/>
<reference evidence="2" key="1">
    <citation type="submission" date="2015-01" db="EMBL/GenBank/DDBJ databases">
        <title>The Genome Sequence of Cladophialophora bantiana CBS 173.52.</title>
        <authorList>
            <consortium name="The Broad Institute Genomics Platform"/>
            <person name="Cuomo C."/>
            <person name="de Hoog S."/>
            <person name="Gorbushina A."/>
            <person name="Stielow B."/>
            <person name="Teixiera M."/>
            <person name="Abouelleil A."/>
            <person name="Chapman S.B."/>
            <person name="Priest M."/>
            <person name="Young S.K."/>
            <person name="Wortman J."/>
            <person name="Nusbaum C."/>
            <person name="Birren B."/>
        </authorList>
    </citation>
    <scope>NUCLEOTIDE SEQUENCE [LARGE SCALE GENOMIC DNA]</scope>
    <source>
        <strain evidence="2">CBS 173.52</strain>
    </source>
</reference>
<dbReference type="InterPro" id="IPR001810">
    <property type="entry name" value="F-box_dom"/>
</dbReference>
<feature type="domain" description="F-box" evidence="1">
    <location>
        <begin position="70"/>
        <end position="96"/>
    </location>
</feature>
<keyword evidence="3" id="KW-1185">Reference proteome</keyword>
<dbReference type="Pfam" id="PF00646">
    <property type="entry name" value="F-box"/>
    <property type="match status" value="1"/>
</dbReference>
<dbReference type="HOGENOM" id="CLU_2359517_0_0_1"/>
<dbReference type="VEuPathDB" id="FungiDB:Z519_00189"/>